<accession>G6E7H5</accession>
<dbReference type="Proteomes" id="UP000004030">
    <property type="component" value="Unassembled WGS sequence"/>
</dbReference>
<gene>
    <name evidence="1" type="ORF">NSU_0310</name>
</gene>
<reference evidence="1 2" key="1">
    <citation type="journal article" date="2012" name="J. Bacteriol.">
        <title>Genome sequence of benzo(a)pyrene-degrading bacterium Novosphingobium pentaromativorans US6-1.</title>
        <authorList>
            <person name="Luo Y.R."/>
            <person name="Kang S.G."/>
            <person name="Kim S.J."/>
            <person name="Kim M.R."/>
            <person name="Li N."/>
            <person name="Lee J.H."/>
            <person name="Kwon K.K."/>
        </authorList>
    </citation>
    <scope>NUCLEOTIDE SEQUENCE [LARGE SCALE GENOMIC DNA]</scope>
    <source>
        <strain evidence="1 2">US6-1</strain>
    </source>
</reference>
<evidence type="ECO:0000313" key="1">
    <source>
        <dbReference type="EMBL" id="EHJ62798.1"/>
    </source>
</evidence>
<proteinExistence type="predicted"/>
<name>G6E7H5_9SPHN</name>
<comment type="caution">
    <text evidence="1">The sequence shown here is derived from an EMBL/GenBank/DDBJ whole genome shotgun (WGS) entry which is preliminary data.</text>
</comment>
<evidence type="ECO:0000313" key="2">
    <source>
        <dbReference type="Proteomes" id="UP000004030"/>
    </source>
</evidence>
<protein>
    <submittedName>
        <fullName evidence="1">Uncharacterized protein</fullName>
    </submittedName>
</protein>
<keyword evidence="2" id="KW-1185">Reference proteome</keyword>
<dbReference type="AlphaFoldDB" id="G6E7H5"/>
<sequence length="43" mass="4997">MHSMMLLQPAEQLNPHMAIILIMGELRDAHHHAFPSCFLIWSQ</sequence>
<organism evidence="1 2">
    <name type="scientific">Novosphingobium pentaromativorans US6-1</name>
    <dbReference type="NCBI Taxonomy" id="1088721"/>
    <lineage>
        <taxon>Bacteria</taxon>
        <taxon>Pseudomonadati</taxon>
        <taxon>Pseudomonadota</taxon>
        <taxon>Alphaproteobacteria</taxon>
        <taxon>Sphingomonadales</taxon>
        <taxon>Sphingomonadaceae</taxon>
        <taxon>Novosphingobium</taxon>
    </lineage>
</organism>
<dbReference type="EMBL" id="AGFM01000006">
    <property type="protein sequence ID" value="EHJ62798.1"/>
    <property type="molecule type" value="Genomic_DNA"/>
</dbReference>